<keyword evidence="2" id="KW-0863">Zinc-finger</keyword>
<evidence type="ECO:0000313" key="10">
    <source>
        <dbReference type="EMBL" id="CAF4316793.1"/>
    </source>
</evidence>
<evidence type="ECO:0000256" key="2">
    <source>
        <dbReference type="ARBA" id="ARBA00022771"/>
    </source>
</evidence>
<protein>
    <recommendedName>
        <fullName evidence="4">VWFA domain-containing protein</fullName>
    </recommendedName>
</protein>
<dbReference type="Proteomes" id="UP000681967">
    <property type="component" value="Unassembled WGS sequence"/>
</dbReference>
<proteinExistence type="predicted"/>
<comment type="caution">
    <text evidence="6">The sequence shown here is derived from an EMBL/GenBank/DDBJ whole genome shotgun (WGS) entry which is preliminary data.</text>
</comment>
<sequence length="308" mass="35366">MAANADRFTCQVCKQLYTNPVVHRTCGFSFDLECIGKQCPRKECGQIISQESLTVNYALLKIVDEYRLSLGPALTYYLILLDTSSSMWYSDSFLPFALGESRFTHATQFLNDFFKLKMNSMTDKISLYTFDTSTTMKFDFETIDETHMRLLKDLEFQGKDTALFDSIDFCLDKIDQVQKILGNRMSTPYLIVITDGGNNFGKKESKRATEVLWHTRKLHITGHFIQLGDKNRKKTKKICQFIEYKYNHFKGGNLQEFVNSFTNSITTEIRARNVRIETPADVTVQMISLLPDVPNTAPKIAVREKVLA</sequence>
<keyword evidence="1" id="KW-0479">Metal-binding</keyword>
<dbReference type="Proteomes" id="UP000681720">
    <property type="component" value="Unassembled WGS sequence"/>
</dbReference>
<dbReference type="Gene3D" id="3.30.40.10">
    <property type="entry name" value="Zinc/RING finger domain, C3HC4 (zinc finger)"/>
    <property type="match status" value="1"/>
</dbReference>
<evidence type="ECO:0000313" key="13">
    <source>
        <dbReference type="Proteomes" id="UP000663834"/>
    </source>
</evidence>
<dbReference type="EMBL" id="CAJNRG010004763">
    <property type="protein sequence ID" value="CAF2068888.1"/>
    <property type="molecule type" value="Genomic_DNA"/>
</dbReference>
<dbReference type="InterPro" id="IPR027370">
    <property type="entry name" value="Znf-RING_euk"/>
</dbReference>
<dbReference type="SUPFAM" id="SSF57850">
    <property type="entry name" value="RING/U-box"/>
    <property type="match status" value="1"/>
</dbReference>
<dbReference type="Proteomes" id="UP000663855">
    <property type="component" value="Unassembled WGS sequence"/>
</dbReference>
<dbReference type="Proteomes" id="UP000676336">
    <property type="component" value="Unassembled WGS sequence"/>
</dbReference>
<dbReference type="EMBL" id="CAJNOW010017074">
    <property type="protein sequence ID" value="CAF1654401.1"/>
    <property type="molecule type" value="Genomic_DNA"/>
</dbReference>
<dbReference type="Pfam" id="PF13445">
    <property type="entry name" value="zf-RING_UBOX"/>
    <property type="match status" value="1"/>
</dbReference>
<dbReference type="Proteomes" id="UP000663842">
    <property type="component" value="Unassembled WGS sequence"/>
</dbReference>
<evidence type="ECO:0000256" key="1">
    <source>
        <dbReference type="ARBA" id="ARBA00022723"/>
    </source>
</evidence>
<dbReference type="GO" id="GO:0008270">
    <property type="term" value="F:zinc ion binding"/>
    <property type="evidence" value="ECO:0007669"/>
    <property type="project" value="UniProtKB-KW"/>
</dbReference>
<dbReference type="Proteomes" id="UP000663887">
    <property type="component" value="Unassembled WGS sequence"/>
</dbReference>
<organism evidence="6 13">
    <name type="scientific">Rotaria magnacalcarata</name>
    <dbReference type="NCBI Taxonomy" id="392030"/>
    <lineage>
        <taxon>Eukaryota</taxon>
        <taxon>Metazoa</taxon>
        <taxon>Spiralia</taxon>
        <taxon>Gnathifera</taxon>
        <taxon>Rotifera</taxon>
        <taxon>Eurotatoria</taxon>
        <taxon>Bdelloidea</taxon>
        <taxon>Philodinida</taxon>
        <taxon>Philodinidae</taxon>
        <taxon>Rotaria</taxon>
    </lineage>
</organism>
<name>A0A816EZ72_9BILA</name>
<dbReference type="InterPro" id="IPR036465">
    <property type="entry name" value="vWFA_dom_sf"/>
</dbReference>
<gene>
    <name evidence="12" type="ORF">BYL167_LOCUS30188</name>
    <name evidence="5" type="ORF">CJN711_LOCUS12336</name>
    <name evidence="10" type="ORF">GIL414_LOCUS26528</name>
    <name evidence="6" type="ORF">KQP761_LOCUS30635</name>
    <name evidence="7" type="ORF">MBJ925_LOCUS15530</name>
    <name evidence="11" type="ORF">SMN809_LOCUS27636</name>
    <name evidence="9" type="ORF">UXM345_LOCUS6246</name>
    <name evidence="8" type="ORF">XDN619_LOCUS12149</name>
</gene>
<dbReference type="EMBL" id="CAJOBI010043748">
    <property type="protein sequence ID" value="CAF4337153.1"/>
    <property type="molecule type" value="Genomic_DNA"/>
</dbReference>
<evidence type="ECO:0000313" key="11">
    <source>
        <dbReference type="EMBL" id="CAF4337153.1"/>
    </source>
</evidence>
<feature type="domain" description="VWFA" evidence="4">
    <location>
        <begin position="76"/>
        <end position="265"/>
    </location>
</feature>
<dbReference type="EMBL" id="CAJNRE010007315">
    <property type="protein sequence ID" value="CAF2064392.1"/>
    <property type="molecule type" value="Genomic_DNA"/>
</dbReference>
<evidence type="ECO:0000313" key="8">
    <source>
        <dbReference type="EMBL" id="CAF2068888.1"/>
    </source>
</evidence>
<dbReference type="AlphaFoldDB" id="A0A816EZ72"/>
<dbReference type="EMBL" id="CAJOBF010000488">
    <property type="protein sequence ID" value="CAF3825219.1"/>
    <property type="molecule type" value="Genomic_DNA"/>
</dbReference>
<dbReference type="SMART" id="SM00327">
    <property type="entry name" value="VWA"/>
    <property type="match status" value="1"/>
</dbReference>
<dbReference type="Proteomes" id="UP000663824">
    <property type="component" value="Unassembled WGS sequence"/>
</dbReference>
<accession>A0A816EZ72</accession>
<evidence type="ECO:0000313" key="7">
    <source>
        <dbReference type="EMBL" id="CAF2064392.1"/>
    </source>
</evidence>
<dbReference type="SUPFAM" id="SSF53300">
    <property type="entry name" value="vWA-like"/>
    <property type="match status" value="1"/>
</dbReference>
<evidence type="ECO:0000259" key="4">
    <source>
        <dbReference type="PROSITE" id="PS50234"/>
    </source>
</evidence>
<dbReference type="Pfam" id="PF13519">
    <property type="entry name" value="VWA_2"/>
    <property type="match status" value="1"/>
</dbReference>
<keyword evidence="3" id="KW-0862">Zinc</keyword>
<reference evidence="6" key="1">
    <citation type="submission" date="2021-02" db="EMBL/GenBank/DDBJ databases">
        <authorList>
            <person name="Nowell W R."/>
        </authorList>
    </citation>
    <scope>NUCLEOTIDE SEQUENCE</scope>
</reference>
<dbReference type="InterPro" id="IPR013083">
    <property type="entry name" value="Znf_RING/FYVE/PHD"/>
</dbReference>
<evidence type="ECO:0000313" key="9">
    <source>
        <dbReference type="EMBL" id="CAF3825219.1"/>
    </source>
</evidence>
<dbReference type="EMBL" id="CAJOBJ010039161">
    <property type="protein sequence ID" value="CAF4316793.1"/>
    <property type="molecule type" value="Genomic_DNA"/>
</dbReference>
<dbReference type="EMBL" id="CAJOBH010048599">
    <property type="protein sequence ID" value="CAF4367869.1"/>
    <property type="molecule type" value="Genomic_DNA"/>
</dbReference>
<evidence type="ECO:0000256" key="3">
    <source>
        <dbReference type="ARBA" id="ARBA00022833"/>
    </source>
</evidence>
<dbReference type="Gene3D" id="3.40.50.410">
    <property type="entry name" value="von Willebrand factor, type A domain"/>
    <property type="match status" value="1"/>
</dbReference>
<evidence type="ECO:0000313" key="12">
    <source>
        <dbReference type="EMBL" id="CAF4367869.1"/>
    </source>
</evidence>
<dbReference type="Proteomes" id="UP000663834">
    <property type="component" value="Unassembled WGS sequence"/>
</dbReference>
<dbReference type="OrthoDB" id="9974507at2759"/>
<evidence type="ECO:0000313" key="5">
    <source>
        <dbReference type="EMBL" id="CAF1207269.1"/>
    </source>
</evidence>
<evidence type="ECO:0000313" key="6">
    <source>
        <dbReference type="EMBL" id="CAF1654401.1"/>
    </source>
</evidence>
<dbReference type="InterPro" id="IPR002035">
    <property type="entry name" value="VWF_A"/>
</dbReference>
<dbReference type="PROSITE" id="PS50234">
    <property type="entry name" value="VWFA"/>
    <property type="match status" value="1"/>
</dbReference>
<dbReference type="EMBL" id="CAJNOV010005349">
    <property type="protein sequence ID" value="CAF1207269.1"/>
    <property type="molecule type" value="Genomic_DNA"/>
</dbReference>
<dbReference type="CDD" id="cd00198">
    <property type="entry name" value="vWFA"/>
    <property type="match status" value="1"/>
</dbReference>